<feature type="region of interest" description="Disordered" evidence="1">
    <location>
        <begin position="1"/>
        <end position="37"/>
    </location>
</feature>
<evidence type="ECO:0000313" key="3">
    <source>
        <dbReference type="Proteomes" id="UP000324222"/>
    </source>
</evidence>
<organism evidence="2 3">
    <name type="scientific">Portunus trituberculatus</name>
    <name type="common">Swimming crab</name>
    <name type="synonym">Neptunus trituberculatus</name>
    <dbReference type="NCBI Taxonomy" id="210409"/>
    <lineage>
        <taxon>Eukaryota</taxon>
        <taxon>Metazoa</taxon>
        <taxon>Ecdysozoa</taxon>
        <taxon>Arthropoda</taxon>
        <taxon>Crustacea</taxon>
        <taxon>Multicrustacea</taxon>
        <taxon>Malacostraca</taxon>
        <taxon>Eumalacostraca</taxon>
        <taxon>Eucarida</taxon>
        <taxon>Decapoda</taxon>
        <taxon>Pleocyemata</taxon>
        <taxon>Brachyura</taxon>
        <taxon>Eubrachyura</taxon>
        <taxon>Portunoidea</taxon>
        <taxon>Portunidae</taxon>
        <taxon>Portuninae</taxon>
        <taxon>Portunus</taxon>
    </lineage>
</organism>
<dbReference type="AlphaFoldDB" id="A0A5B7E007"/>
<accession>A0A5B7E007</accession>
<evidence type="ECO:0000256" key="1">
    <source>
        <dbReference type="SAM" id="MobiDB-lite"/>
    </source>
</evidence>
<reference evidence="2 3" key="1">
    <citation type="submission" date="2019-05" db="EMBL/GenBank/DDBJ databases">
        <title>Another draft genome of Portunus trituberculatus and its Hox gene families provides insights of decapod evolution.</title>
        <authorList>
            <person name="Jeong J.-H."/>
            <person name="Song I."/>
            <person name="Kim S."/>
            <person name="Choi T."/>
            <person name="Kim D."/>
            <person name="Ryu S."/>
            <person name="Kim W."/>
        </authorList>
    </citation>
    <scope>NUCLEOTIDE SEQUENCE [LARGE SCALE GENOMIC DNA]</scope>
    <source>
        <tissue evidence="2">Muscle</tissue>
    </source>
</reference>
<gene>
    <name evidence="2" type="ORF">E2C01_019955</name>
</gene>
<keyword evidence="3" id="KW-1185">Reference proteome</keyword>
<dbReference type="EMBL" id="VSRR010001654">
    <property type="protein sequence ID" value="MPC26805.1"/>
    <property type="molecule type" value="Genomic_DNA"/>
</dbReference>
<name>A0A5B7E007_PORTR</name>
<feature type="compositionally biased region" description="Low complexity" evidence="1">
    <location>
        <begin position="16"/>
        <end position="25"/>
    </location>
</feature>
<sequence length="99" mass="10653">MFSAPLPALPDPGPPSITTTTTTTTPSPPPPPHEHPSAASLVKALMFRCWGVSLLHYEQTWYCVGEDQAGWPAAVLRRCVVTCERGGWTGLVIKGEVLL</sequence>
<protein>
    <submittedName>
        <fullName evidence="2">Uncharacterized protein</fullName>
    </submittedName>
</protein>
<proteinExistence type="predicted"/>
<comment type="caution">
    <text evidence="2">The sequence shown here is derived from an EMBL/GenBank/DDBJ whole genome shotgun (WGS) entry which is preliminary data.</text>
</comment>
<dbReference type="Proteomes" id="UP000324222">
    <property type="component" value="Unassembled WGS sequence"/>
</dbReference>
<evidence type="ECO:0000313" key="2">
    <source>
        <dbReference type="EMBL" id="MPC26805.1"/>
    </source>
</evidence>